<gene>
    <name evidence="2" type="ORF">ERS852520_00261</name>
</gene>
<reference evidence="2 3" key="1">
    <citation type="submission" date="2015-09" db="EMBL/GenBank/DDBJ databases">
        <authorList>
            <consortium name="Pathogen Informatics"/>
        </authorList>
    </citation>
    <scope>NUCLEOTIDE SEQUENCE [LARGE SCALE GENOMIC DNA]</scope>
    <source>
        <strain evidence="2 3">2789STDY5834908</strain>
    </source>
</reference>
<accession>A0A174JBF9</accession>
<dbReference type="Proteomes" id="UP000095564">
    <property type="component" value="Unassembled WGS sequence"/>
</dbReference>
<organism evidence="2 3">
    <name type="scientific">Anaerostipes hadrus</name>
    <dbReference type="NCBI Taxonomy" id="649756"/>
    <lineage>
        <taxon>Bacteria</taxon>
        <taxon>Bacillati</taxon>
        <taxon>Bacillota</taxon>
        <taxon>Clostridia</taxon>
        <taxon>Lachnospirales</taxon>
        <taxon>Lachnospiraceae</taxon>
        <taxon>Anaerostipes</taxon>
    </lineage>
</organism>
<protein>
    <recommendedName>
        <fullName evidence="4">Transposase</fullName>
    </recommendedName>
</protein>
<dbReference type="AlphaFoldDB" id="A0A174JBF9"/>
<dbReference type="OrthoDB" id="1652909at2"/>
<sequence>MTKRKKHQITEYEKCLREYHKASPRHVIVLETDLTEDEKRHLFHQADLLRQCGNELLGIMKRHLDQLLRTKKYRGLRKSYGKISKSIKSLQQIKELSNVQKRHLKDQKKNLQTVSDQMNEMQEEYHITWEYCRNTMKTLRLKYEQTSVIALSRAEDIWAAVSKVLYSDGERLHFKKRGDLPELRAKQFHKEIIGRVKNGSLEFRYGKVSLPVIRKETDLWLMDELEAVESYLKDPSFHDAYAIDQMKHGEIVSTYRPCYASIVCKTIRGKLRVYLHLTVEGLPFPKRTKDGVIKHLCGDGIVGCDIGTQTIAYTSDHVVGLENLAERGNSIRCVERQQRLVQRAMDRSRRAMNPDNYNADGTIRKGKKTWIKSKRYQKLQLSYRELCRVSAENRKLAIHEQVHKMRSLGDVFVTEAKNAKKLQKRANPEDPLNKNGKPKRKKRFGRSIQNRCPGYFQAKIQQLFESTGGTYIEVPSDYRASQYDHTVDDYIKKKLSQRMFNLKDGTKVQRDWYSSFLLYCIDLITKTIDRQKCLATFETQLNKEHAMIEEIIRLKKRIMNSGIRVAA</sequence>
<proteinExistence type="predicted"/>
<evidence type="ECO:0000313" key="2">
    <source>
        <dbReference type="EMBL" id="CUO95586.1"/>
    </source>
</evidence>
<dbReference type="EMBL" id="CZAU01000002">
    <property type="protein sequence ID" value="CUO95586.1"/>
    <property type="molecule type" value="Genomic_DNA"/>
</dbReference>
<feature type="region of interest" description="Disordered" evidence="1">
    <location>
        <begin position="420"/>
        <end position="444"/>
    </location>
</feature>
<name>A0A174JBF9_ANAHA</name>
<evidence type="ECO:0000313" key="3">
    <source>
        <dbReference type="Proteomes" id="UP000095564"/>
    </source>
</evidence>
<evidence type="ECO:0008006" key="4">
    <source>
        <dbReference type="Google" id="ProtNLM"/>
    </source>
</evidence>
<evidence type="ECO:0000256" key="1">
    <source>
        <dbReference type="SAM" id="MobiDB-lite"/>
    </source>
</evidence>
<dbReference type="RefSeq" id="WP_055159040.1">
    <property type="nucleotide sequence ID" value="NZ_CZAU01000002.1"/>
</dbReference>